<dbReference type="EMBL" id="JBFOLK010000008">
    <property type="protein sequence ID" value="KAL2493115.1"/>
    <property type="molecule type" value="Genomic_DNA"/>
</dbReference>
<gene>
    <name evidence="8" type="ORF">Adt_28743</name>
</gene>
<evidence type="ECO:0000256" key="2">
    <source>
        <dbReference type="ARBA" id="ARBA00023015"/>
    </source>
</evidence>
<evidence type="ECO:0000259" key="7">
    <source>
        <dbReference type="PROSITE" id="PS50066"/>
    </source>
</evidence>
<dbReference type="Pfam" id="PF00319">
    <property type="entry name" value="SRF-TF"/>
    <property type="match status" value="1"/>
</dbReference>
<evidence type="ECO:0000256" key="4">
    <source>
        <dbReference type="ARBA" id="ARBA00023163"/>
    </source>
</evidence>
<dbReference type="GO" id="GO:0003677">
    <property type="term" value="F:DNA binding"/>
    <property type="evidence" value="ECO:0007669"/>
    <property type="project" value="UniProtKB-KW"/>
</dbReference>
<evidence type="ECO:0000256" key="1">
    <source>
        <dbReference type="ARBA" id="ARBA00004123"/>
    </source>
</evidence>
<comment type="caution">
    <text evidence="8">The sequence shown here is derived from an EMBL/GenBank/DDBJ whole genome shotgun (WGS) entry which is preliminary data.</text>
</comment>
<dbReference type="SUPFAM" id="SSF55455">
    <property type="entry name" value="SRF-like"/>
    <property type="match status" value="1"/>
</dbReference>
<dbReference type="GO" id="GO:0005634">
    <property type="term" value="C:nucleus"/>
    <property type="evidence" value="ECO:0007669"/>
    <property type="project" value="UniProtKB-SubCell"/>
</dbReference>
<dbReference type="AlphaFoldDB" id="A0ABD1RXE4"/>
<keyword evidence="5" id="KW-0539">Nucleus</keyword>
<dbReference type="InterPro" id="IPR036879">
    <property type="entry name" value="TF_MADSbox_sf"/>
</dbReference>
<proteinExistence type="predicted"/>
<evidence type="ECO:0000313" key="9">
    <source>
        <dbReference type="Proteomes" id="UP001604336"/>
    </source>
</evidence>
<dbReference type="InterPro" id="IPR002100">
    <property type="entry name" value="TF_MADSbox"/>
</dbReference>
<evidence type="ECO:0000313" key="8">
    <source>
        <dbReference type="EMBL" id="KAL2493115.1"/>
    </source>
</evidence>
<dbReference type="SMART" id="SM00432">
    <property type="entry name" value="MADS"/>
    <property type="match status" value="1"/>
</dbReference>
<evidence type="ECO:0000256" key="6">
    <source>
        <dbReference type="SAM" id="MobiDB-lite"/>
    </source>
</evidence>
<feature type="compositionally biased region" description="Basic and acidic residues" evidence="6">
    <location>
        <begin position="72"/>
        <end position="85"/>
    </location>
</feature>
<keyword evidence="9" id="KW-1185">Reference proteome</keyword>
<feature type="compositionally biased region" description="Polar residues" evidence="6">
    <location>
        <begin position="282"/>
        <end position="302"/>
    </location>
</feature>
<feature type="domain" description="MADS-box" evidence="7">
    <location>
        <begin position="1"/>
        <end position="52"/>
    </location>
</feature>
<accession>A0ABD1RXE4</accession>
<comment type="subcellular location">
    <subcellularLocation>
        <location evidence="1">Nucleus</location>
    </subcellularLocation>
</comment>
<dbReference type="PANTHER" id="PTHR48019">
    <property type="entry name" value="SERUM RESPONSE FACTOR HOMOLOG"/>
    <property type="match status" value="1"/>
</dbReference>
<keyword evidence="4" id="KW-0804">Transcription</keyword>
<sequence length="302" mass="34029">MERNKAKKSRMFTNRRDSILKKTKELGILCDVPVCAVIIEPNGDVHTWPENKNQVQAILTRYRNRSNKNKKPFTDDQPKSPPKTRDFLATLSEDWVNDLSKDSLPGLMTAIDSKIEEIQKRIRFLKENQNRDGVDNPEMEIDCNPELETLVSKEGFAVSNQLGTGDSPSDSDETEINRQYSLPGLVTAIDAKIEEIQQRIRFLKENRNRDGVGNPEMEIDCNRQLETPVSKEGFAATNQLGTGDSPSHSDGTEINRQDSPFDLNKPFVYHEPPLRSYDPVTNICTSAESQSDIASTSGTKED</sequence>
<evidence type="ECO:0000256" key="3">
    <source>
        <dbReference type="ARBA" id="ARBA00023125"/>
    </source>
</evidence>
<dbReference type="Proteomes" id="UP001604336">
    <property type="component" value="Unassembled WGS sequence"/>
</dbReference>
<feature type="region of interest" description="Disordered" evidence="6">
    <location>
        <begin position="236"/>
        <end position="302"/>
    </location>
</feature>
<protein>
    <submittedName>
        <fullName evidence="8">Ovule protein</fullName>
    </submittedName>
</protein>
<organism evidence="8 9">
    <name type="scientific">Abeliophyllum distichum</name>
    <dbReference type="NCBI Taxonomy" id="126358"/>
    <lineage>
        <taxon>Eukaryota</taxon>
        <taxon>Viridiplantae</taxon>
        <taxon>Streptophyta</taxon>
        <taxon>Embryophyta</taxon>
        <taxon>Tracheophyta</taxon>
        <taxon>Spermatophyta</taxon>
        <taxon>Magnoliopsida</taxon>
        <taxon>eudicotyledons</taxon>
        <taxon>Gunneridae</taxon>
        <taxon>Pentapetalae</taxon>
        <taxon>asterids</taxon>
        <taxon>lamiids</taxon>
        <taxon>Lamiales</taxon>
        <taxon>Oleaceae</taxon>
        <taxon>Forsythieae</taxon>
        <taxon>Abeliophyllum</taxon>
    </lineage>
</organism>
<dbReference type="PROSITE" id="PS50066">
    <property type="entry name" value="MADS_BOX_2"/>
    <property type="match status" value="1"/>
</dbReference>
<reference evidence="9" key="1">
    <citation type="submission" date="2024-07" db="EMBL/GenBank/DDBJ databases">
        <title>Two chromosome-level genome assemblies of Korean endemic species Abeliophyllum distichum and Forsythia ovata (Oleaceae).</title>
        <authorList>
            <person name="Jang H."/>
        </authorList>
    </citation>
    <scope>NUCLEOTIDE SEQUENCE [LARGE SCALE GENOMIC DNA]</scope>
</reference>
<feature type="compositionally biased region" description="Polar residues" evidence="6">
    <location>
        <begin position="236"/>
        <end position="249"/>
    </location>
</feature>
<dbReference type="Gene3D" id="3.40.1810.10">
    <property type="entry name" value="Transcription factor, MADS-box"/>
    <property type="match status" value="1"/>
</dbReference>
<dbReference type="InterPro" id="IPR050142">
    <property type="entry name" value="MADS-box/MEF2_TF"/>
</dbReference>
<keyword evidence="2" id="KW-0805">Transcription regulation</keyword>
<dbReference type="CDD" id="cd00120">
    <property type="entry name" value="MADS"/>
    <property type="match status" value="1"/>
</dbReference>
<evidence type="ECO:0000256" key="5">
    <source>
        <dbReference type="ARBA" id="ARBA00023242"/>
    </source>
</evidence>
<name>A0ABD1RXE4_9LAMI</name>
<keyword evidence="3" id="KW-0238">DNA-binding</keyword>
<feature type="region of interest" description="Disordered" evidence="6">
    <location>
        <begin position="65"/>
        <end position="85"/>
    </location>
</feature>